<dbReference type="Proteomes" id="UP001527882">
    <property type="component" value="Unassembled WGS sequence"/>
</dbReference>
<evidence type="ECO:0000313" key="3">
    <source>
        <dbReference type="Proteomes" id="UP001527882"/>
    </source>
</evidence>
<gene>
    <name evidence="2" type="ORF">O9H85_19125</name>
</gene>
<organism evidence="2 3">
    <name type="scientific">Paenibacillus gyeongsangnamensis</name>
    <dbReference type="NCBI Taxonomy" id="3388067"/>
    <lineage>
        <taxon>Bacteria</taxon>
        <taxon>Bacillati</taxon>
        <taxon>Bacillota</taxon>
        <taxon>Bacilli</taxon>
        <taxon>Bacillales</taxon>
        <taxon>Paenibacillaceae</taxon>
        <taxon>Paenibacillus</taxon>
    </lineage>
</organism>
<evidence type="ECO:0000256" key="1">
    <source>
        <dbReference type="SAM" id="Phobius"/>
    </source>
</evidence>
<evidence type="ECO:0000313" key="2">
    <source>
        <dbReference type="EMBL" id="MCZ8514495.1"/>
    </source>
</evidence>
<sequence length="192" mass="19962">MFAGHFGLAAAVKAKEPGTPLWALMLGTQLLDVLFVPLLLSGVESFDPAGGTGYREAVIHADYTHSLTGALLIAVLASLAGGKAWGRRSGLVLGSVVFSHWLLDLLVHRADLPILPGNLGQLPLLGLGLWQFPWLSMALEAALIVLGAILYFRSALSRSAAAPHGASRARLAGGVMTLLLALALVTDVLGIG</sequence>
<protein>
    <submittedName>
        <fullName evidence="2">Permease</fullName>
    </submittedName>
</protein>
<name>A0ABT4QCT6_9BACL</name>
<keyword evidence="1" id="KW-0812">Transmembrane</keyword>
<comment type="caution">
    <text evidence="2">The sequence shown here is derived from an EMBL/GenBank/DDBJ whole genome shotgun (WGS) entry which is preliminary data.</text>
</comment>
<feature type="transmembrane region" description="Helical" evidence="1">
    <location>
        <begin position="130"/>
        <end position="151"/>
    </location>
</feature>
<feature type="transmembrane region" description="Helical" evidence="1">
    <location>
        <begin position="21"/>
        <end position="43"/>
    </location>
</feature>
<feature type="transmembrane region" description="Helical" evidence="1">
    <location>
        <begin position="89"/>
        <end position="110"/>
    </location>
</feature>
<accession>A0ABT4QCT6</accession>
<keyword evidence="1" id="KW-1133">Transmembrane helix</keyword>
<feature type="transmembrane region" description="Helical" evidence="1">
    <location>
        <begin position="171"/>
        <end position="191"/>
    </location>
</feature>
<dbReference type="RefSeq" id="WP_269883019.1">
    <property type="nucleotide sequence ID" value="NZ_JAQAGZ010000012.1"/>
</dbReference>
<keyword evidence="3" id="KW-1185">Reference proteome</keyword>
<dbReference type="EMBL" id="JAQAGZ010000012">
    <property type="protein sequence ID" value="MCZ8514495.1"/>
    <property type="molecule type" value="Genomic_DNA"/>
</dbReference>
<reference evidence="2 3" key="1">
    <citation type="submission" date="2022-12" db="EMBL/GenBank/DDBJ databases">
        <title>Draft genome sequence of Paenibacillus sp. dW9.</title>
        <authorList>
            <person name="Choi E.-W."/>
            <person name="Kim D.-U."/>
        </authorList>
    </citation>
    <scope>NUCLEOTIDE SEQUENCE [LARGE SCALE GENOMIC DNA]</scope>
    <source>
        <strain evidence="3">dW9</strain>
    </source>
</reference>
<proteinExistence type="predicted"/>
<keyword evidence="1" id="KW-0472">Membrane</keyword>
<feature type="transmembrane region" description="Helical" evidence="1">
    <location>
        <begin position="63"/>
        <end position="82"/>
    </location>
</feature>